<dbReference type="InterPro" id="IPR029058">
    <property type="entry name" value="AB_hydrolase_fold"/>
</dbReference>
<dbReference type="EMBL" id="WNWM01000002">
    <property type="protein sequence ID" value="MUI15366.1"/>
    <property type="molecule type" value="Genomic_DNA"/>
</dbReference>
<comment type="caution">
    <text evidence="2">The sequence shown here is derived from an EMBL/GenBank/DDBJ whole genome shotgun (WGS) entry which is preliminary data.</text>
</comment>
<dbReference type="GO" id="GO:0046464">
    <property type="term" value="P:acylglycerol catabolic process"/>
    <property type="evidence" value="ECO:0007669"/>
    <property type="project" value="TreeGrafter"/>
</dbReference>
<dbReference type="Gene3D" id="3.40.50.1820">
    <property type="entry name" value="alpha/beta hydrolase"/>
    <property type="match status" value="1"/>
</dbReference>
<keyword evidence="2" id="KW-0378">Hydrolase</keyword>
<dbReference type="GO" id="GO:0047372">
    <property type="term" value="F:monoacylglycerol lipase activity"/>
    <property type="evidence" value="ECO:0007669"/>
    <property type="project" value="TreeGrafter"/>
</dbReference>
<evidence type="ECO:0000313" key="3">
    <source>
        <dbReference type="Proteomes" id="UP000431684"/>
    </source>
</evidence>
<dbReference type="PRINTS" id="PR00111">
    <property type="entry name" value="ABHYDROLASE"/>
</dbReference>
<gene>
    <name evidence="2" type="ORF">GJV26_23330</name>
</gene>
<name>A0A6I3XIN5_9BURK</name>
<protein>
    <submittedName>
        <fullName evidence="2">Alpha/beta fold hydrolase</fullName>
    </submittedName>
</protein>
<sequence>MTTYTHVTASTQLLEAKGVRYAYRRFGAETGTPLVFLQHFRGGMDNWDPLVTDGLSKGRPVILVNYAGVASSGGEPAQTVDGMADGIADFINALNLPSAVDVLGFSIGGFVAQSLAYRYPQLVRKLVLVGTGPRGGEPANDPKIPQVAGNPVPGEEDFLFLFFSSSEKSQAAGRAFWQRRHQRLDQDLPSSVDALKAQVAAITEWGAPLDDDFAYLKEIMQPTLVVNGHTDIMVPTINAFTLQQYIPNAQLILYPDSGHGSQFQYPLQFVQQTALFLDPPAEPA</sequence>
<dbReference type="PANTHER" id="PTHR43798">
    <property type="entry name" value="MONOACYLGLYCEROL LIPASE"/>
    <property type="match status" value="1"/>
</dbReference>
<dbReference type="InterPro" id="IPR000073">
    <property type="entry name" value="AB_hydrolase_1"/>
</dbReference>
<organism evidence="2 3">
    <name type="scientific">Pseudoduganella dura</name>
    <dbReference type="NCBI Taxonomy" id="321982"/>
    <lineage>
        <taxon>Bacteria</taxon>
        <taxon>Pseudomonadati</taxon>
        <taxon>Pseudomonadota</taxon>
        <taxon>Betaproteobacteria</taxon>
        <taxon>Burkholderiales</taxon>
        <taxon>Oxalobacteraceae</taxon>
        <taxon>Telluria group</taxon>
        <taxon>Pseudoduganella</taxon>
    </lineage>
</organism>
<keyword evidence="3" id="KW-1185">Reference proteome</keyword>
<evidence type="ECO:0000259" key="1">
    <source>
        <dbReference type="Pfam" id="PF00561"/>
    </source>
</evidence>
<dbReference type="OrthoDB" id="8957634at2"/>
<dbReference type="InterPro" id="IPR050266">
    <property type="entry name" value="AB_hydrolase_sf"/>
</dbReference>
<dbReference type="Pfam" id="PF00561">
    <property type="entry name" value="Abhydrolase_1"/>
    <property type="match status" value="1"/>
</dbReference>
<dbReference type="GO" id="GO:0016020">
    <property type="term" value="C:membrane"/>
    <property type="evidence" value="ECO:0007669"/>
    <property type="project" value="TreeGrafter"/>
</dbReference>
<dbReference type="Proteomes" id="UP000431684">
    <property type="component" value="Unassembled WGS sequence"/>
</dbReference>
<feature type="domain" description="AB hydrolase-1" evidence="1">
    <location>
        <begin position="33"/>
        <end position="264"/>
    </location>
</feature>
<dbReference type="AlphaFoldDB" id="A0A6I3XIN5"/>
<dbReference type="PANTHER" id="PTHR43798:SF5">
    <property type="entry name" value="MONOACYLGLYCEROL LIPASE ABHD6"/>
    <property type="match status" value="1"/>
</dbReference>
<dbReference type="RefSeq" id="WP_155711065.1">
    <property type="nucleotide sequence ID" value="NZ_BMWU01000004.1"/>
</dbReference>
<proteinExistence type="predicted"/>
<accession>A0A6I3XIN5</accession>
<evidence type="ECO:0000313" key="2">
    <source>
        <dbReference type="EMBL" id="MUI15366.1"/>
    </source>
</evidence>
<dbReference type="SUPFAM" id="SSF53474">
    <property type="entry name" value="alpha/beta-Hydrolases"/>
    <property type="match status" value="1"/>
</dbReference>
<reference evidence="2 3" key="1">
    <citation type="submission" date="2019-11" db="EMBL/GenBank/DDBJ databases">
        <title>Draft Genome Sequences of Six Type Strains of the Genus Massilia.</title>
        <authorList>
            <person name="Miess H."/>
            <person name="Frediansyah A."/>
            <person name="Goeker M."/>
            <person name="Gross H."/>
        </authorList>
    </citation>
    <scope>NUCLEOTIDE SEQUENCE [LARGE SCALE GENOMIC DNA]</scope>
    <source>
        <strain evidence="2 3">DSM 17513</strain>
    </source>
</reference>